<comment type="caution">
    <text evidence="1">The sequence shown here is derived from an EMBL/GenBank/DDBJ whole genome shotgun (WGS) entry which is preliminary data.</text>
</comment>
<evidence type="ECO:0000313" key="1">
    <source>
        <dbReference type="EMBL" id="KAK9824065.1"/>
    </source>
</evidence>
<reference evidence="1 2" key="1">
    <citation type="journal article" date="2024" name="Nat. Commun.">
        <title>Phylogenomics reveals the evolutionary origins of lichenization in chlorophyte algae.</title>
        <authorList>
            <person name="Puginier C."/>
            <person name="Libourel C."/>
            <person name="Otte J."/>
            <person name="Skaloud P."/>
            <person name="Haon M."/>
            <person name="Grisel S."/>
            <person name="Petersen M."/>
            <person name="Berrin J.G."/>
            <person name="Delaux P.M."/>
            <person name="Dal Grande F."/>
            <person name="Keller J."/>
        </authorList>
    </citation>
    <scope>NUCLEOTIDE SEQUENCE [LARGE SCALE GENOMIC DNA]</scope>
    <source>
        <strain evidence="1 2">SAG 2043</strain>
    </source>
</reference>
<keyword evidence="2" id="KW-1185">Reference proteome</keyword>
<dbReference type="EMBL" id="JALJOR010000002">
    <property type="protein sequence ID" value="KAK9824065.1"/>
    <property type="molecule type" value="Genomic_DNA"/>
</dbReference>
<sequence>MNHPGVLFAVNDDEPVYRTSLNMTGNRVFKTFPGVSLVSASEFQGSCSLRSADTAPYAADASKRDDRR</sequence>
<protein>
    <submittedName>
        <fullName evidence="1">Uncharacterized protein</fullName>
    </submittedName>
</protein>
<accession>A0AAW1QRE4</accession>
<dbReference type="Proteomes" id="UP001489004">
    <property type="component" value="Unassembled WGS sequence"/>
</dbReference>
<evidence type="ECO:0000313" key="2">
    <source>
        <dbReference type="Proteomes" id="UP001489004"/>
    </source>
</evidence>
<organism evidence="1 2">
    <name type="scientific">[Myrmecia] bisecta</name>
    <dbReference type="NCBI Taxonomy" id="41462"/>
    <lineage>
        <taxon>Eukaryota</taxon>
        <taxon>Viridiplantae</taxon>
        <taxon>Chlorophyta</taxon>
        <taxon>core chlorophytes</taxon>
        <taxon>Trebouxiophyceae</taxon>
        <taxon>Trebouxiales</taxon>
        <taxon>Trebouxiaceae</taxon>
        <taxon>Myrmecia</taxon>
    </lineage>
</organism>
<gene>
    <name evidence="1" type="ORF">WJX72_007496</name>
</gene>
<name>A0AAW1QRE4_9CHLO</name>
<dbReference type="AlphaFoldDB" id="A0AAW1QRE4"/>
<proteinExistence type="predicted"/>